<dbReference type="Pfam" id="PF06041">
    <property type="entry name" value="DUF924"/>
    <property type="match status" value="1"/>
</dbReference>
<gene>
    <name evidence="1" type="ORF">BQ8794_230009</name>
</gene>
<proteinExistence type="predicted"/>
<dbReference type="SUPFAM" id="SSF48452">
    <property type="entry name" value="TPR-like"/>
    <property type="match status" value="1"/>
</dbReference>
<protein>
    <recommendedName>
        <fullName evidence="3">Transmembrane protein</fullName>
    </recommendedName>
</protein>
<keyword evidence="2" id="KW-1185">Reference proteome</keyword>
<organism evidence="1 2">
    <name type="scientific">Mesorhizobium prunaredense</name>
    <dbReference type="NCBI Taxonomy" id="1631249"/>
    <lineage>
        <taxon>Bacteria</taxon>
        <taxon>Pseudomonadati</taxon>
        <taxon>Pseudomonadota</taxon>
        <taxon>Alphaproteobacteria</taxon>
        <taxon>Hyphomicrobiales</taxon>
        <taxon>Phyllobacteriaceae</taxon>
        <taxon>Mesorhizobium</taxon>
    </lineage>
</organism>
<dbReference type="Gene3D" id="1.20.58.320">
    <property type="entry name" value="TPR-like"/>
    <property type="match status" value="1"/>
</dbReference>
<reference evidence="2" key="1">
    <citation type="submission" date="2017-01" db="EMBL/GenBank/DDBJ databases">
        <authorList>
            <person name="Brunel B."/>
        </authorList>
    </citation>
    <scope>NUCLEOTIDE SEQUENCE [LARGE SCALE GENOMIC DNA]</scope>
</reference>
<dbReference type="STRING" id="1631249.BQ8794_230009"/>
<dbReference type="InterPro" id="IPR011990">
    <property type="entry name" value="TPR-like_helical_dom_sf"/>
</dbReference>
<accession>A0A1R3V8W5</accession>
<dbReference type="Proteomes" id="UP000188388">
    <property type="component" value="Unassembled WGS sequence"/>
</dbReference>
<evidence type="ECO:0000313" key="2">
    <source>
        <dbReference type="Proteomes" id="UP000188388"/>
    </source>
</evidence>
<dbReference type="EMBL" id="FTPD01000016">
    <property type="protein sequence ID" value="SIT55699.1"/>
    <property type="molecule type" value="Genomic_DNA"/>
</dbReference>
<dbReference type="Gene3D" id="1.25.40.10">
    <property type="entry name" value="Tetratricopeptide repeat domain"/>
    <property type="match status" value="1"/>
</dbReference>
<dbReference type="AlphaFoldDB" id="A0A1R3V8W5"/>
<sequence>MPWTFEWAANLGGLRSMEAFLQLASPTVREMPHIRTSATEGCEDAAAAADFNERLKRALASPLEAEAVVNFWRDAGPDLWFAKNPDFDRRFRDCFLSWHEAAVRGELAGWLTTSPGALALVLLLDQFPRNAFRGTPRMYQTDALAREIAAAGIAAGHDRRVEEKLRLFFYLPFGHSEDLADQERSVALTSHLGQPNLSHAERHRDIVRRFGRFPHRNPILGRAMTEEEQSFLDEGGFAG</sequence>
<evidence type="ECO:0000313" key="1">
    <source>
        <dbReference type="EMBL" id="SIT55699.1"/>
    </source>
</evidence>
<name>A0A1R3V8W5_9HYPH</name>
<evidence type="ECO:0008006" key="3">
    <source>
        <dbReference type="Google" id="ProtNLM"/>
    </source>
</evidence>
<dbReference type="InterPro" id="IPR010323">
    <property type="entry name" value="DUF924"/>
</dbReference>